<keyword evidence="8" id="KW-0146">Chitin degradation</keyword>
<evidence type="ECO:0000313" key="17">
    <source>
        <dbReference type="Proteomes" id="UP000623129"/>
    </source>
</evidence>
<dbReference type="InterPro" id="IPR001579">
    <property type="entry name" value="Glyco_hydro_18_chit_AS"/>
</dbReference>
<dbReference type="Proteomes" id="UP000623129">
    <property type="component" value="Unassembled WGS sequence"/>
</dbReference>
<dbReference type="SUPFAM" id="SSF51445">
    <property type="entry name" value="(Trans)glycosidases"/>
    <property type="match status" value="1"/>
</dbReference>
<gene>
    <name evidence="16" type="ORF">FCM35_KLT15860</name>
</gene>
<keyword evidence="10" id="KW-0119">Carbohydrate metabolism</keyword>
<evidence type="ECO:0000256" key="5">
    <source>
        <dbReference type="ARBA" id="ARBA00022525"/>
    </source>
</evidence>
<keyword evidence="5" id="KW-0964">Secreted</keyword>
<protein>
    <recommendedName>
        <fullName evidence="4">chitinase</fullName>
        <ecNumber evidence="4">3.2.1.14</ecNumber>
    </recommendedName>
</protein>
<feature type="chain" id="PRO_5032940514" description="chitinase" evidence="14">
    <location>
        <begin position="27"/>
        <end position="300"/>
    </location>
</feature>
<comment type="caution">
    <text evidence="16">The sequence shown here is derived from an EMBL/GenBank/DDBJ whole genome shotgun (WGS) entry which is preliminary data.</text>
</comment>
<dbReference type="GO" id="GO:0008843">
    <property type="term" value="F:endochitinase activity"/>
    <property type="evidence" value="ECO:0007669"/>
    <property type="project" value="UniProtKB-EC"/>
</dbReference>
<evidence type="ECO:0000256" key="13">
    <source>
        <dbReference type="RuleBase" id="RU000489"/>
    </source>
</evidence>
<feature type="domain" description="GH18" evidence="15">
    <location>
        <begin position="27"/>
        <end position="286"/>
    </location>
</feature>
<comment type="catalytic activity">
    <reaction evidence="1">
        <text>Random endo-hydrolysis of N-acetyl-beta-D-glucosaminide (1-&gt;4)-beta-linkages in chitin and chitodextrins.</text>
        <dbReference type="EC" id="3.2.1.14"/>
    </reaction>
</comment>
<evidence type="ECO:0000256" key="10">
    <source>
        <dbReference type="ARBA" id="ARBA00023277"/>
    </source>
</evidence>
<evidence type="ECO:0000256" key="6">
    <source>
        <dbReference type="ARBA" id="ARBA00022729"/>
    </source>
</evidence>
<dbReference type="InterPro" id="IPR017853">
    <property type="entry name" value="GH"/>
</dbReference>
<sequence length="300" mass="31787">MASLLKNLSLILIPLLLGFLIASAQAGSIAVYWGQDGREGTLKAACDTGNYAYVMLSFLTTFGNGRTLVLNLAGHCNPSSGGCKGLTSEIKACQAKKIKVFLSLGGGVGSYTLSSTSDAQNVAQYLWNNYLGGTSSNRPLGSAVLDGIDFDIELGGTNYYDDLAKFLSAYSSRGKKVYLTGAPQCPYPDSHLGKALSSGLFDYVWVQFYNNQPCQYSNIKATKIFVGLPASSAAAGSGYIPPNILNSQVLPVVKRSPKYGGIMLWSRYFDGLNNYSGQVKSVVQDFDADTDGASGTTATA</sequence>
<dbReference type="PROSITE" id="PS01095">
    <property type="entry name" value="GH18_1"/>
    <property type="match status" value="1"/>
</dbReference>
<organism evidence="16 17">
    <name type="scientific">Carex littledalei</name>
    <dbReference type="NCBI Taxonomy" id="544730"/>
    <lineage>
        <taxon>Eukaryota</taxon>
        <taxon>Viridiplantae</taxon>
        <taxon>Streptophyta</taxon>
        <taxon>Embryophyta</taxon>
        <taxon>Tracheophyta</taxon>
        <taxon>Spermatophyta</taxon>
        <taxon>Magnoliopsida</taxon>
        <taxon>Liliopsida</taxon>
        <taxon>Poales</taxon>
        <taxon>Cyperaceae</taxon>
        <taxon>Cyperoideae</taxon>
        <taxon>Cariceae</taxon>
        <taxon>Carex</taxon>
        <taxon>Carex subgen. Euthyceras</taxon>
    </lineage>
</organism>
<evidence type="ECO:0000256" key="4">
    <source>
        <dbReference type="ARBA" id="ARBA00012729"/>
    </source>
</evidence>
<dbReference type="GO" id="GO:0005576">
    <property type="term" value="C:extracellular region"/>
    <property type="evidence" value="ECO:0007669"/>
    <property type="project" value="UniProtKB-SubCell"/>
</dbReference>
<evidence type="ECO:0000256" key="2">
    <source>
        <dbReference type="ARBA" id="ARBA00004613"/>
    </source>
</evidence>
<reference evidence="16" key="1">
    <citation type="submission" date="2020-01" db="EMBL/GenBank/DDBJ databases">
        <title>Genome sequence of Kobresia littledalei, the first chromosome-level genome in the family Cyperaceae.</title>
        <authorList>
            <person name="Qu G."/>
        </authorList>
    </citation>
    <scope>NUCLEOTIDE SEQUENCE</scope>
    <source>
        <strain evidence="16">C.B.Clarke</strain>
        <tissue evidence="16">Leaf</tissue>
    </source>
</reference>
<dbReference type="GO" id="GO:0006032">
    <property type="term" value="P:chitin catabolic process"/>
    <property type="evidence" value="ECO:0007669"/>
    <property type="project" value="UniProtKB-KW"/>
</dbReference>
<dbReference type="InterPro" id="IPR001223">
    <property type="entry name" value="Glyco_hydro18_cat"/>
</dbReference>
<dbReference type="EMBL" id="SWLB01000003">
    <property type="protein sequence ID" value="KAF3340089.1"/>
    <property type="molecule type" value="Genomic_DNA"/>
</dbReference>
<dbReference type="CDD" id="cd02877">
    <property type="entry name" value="GH18_hevamine_XipI_class_III"/>
    <property type="match status" value="1"/>
</dbReference>
<dbReference type="OrthoDB" id="1873160at2759"/>
<evidence type="ECO:0000256" key="9">
    <source>
        <dbReference type="ARBA" id="ARBA00023157"/>
    </source>
</evidence>
<dbReference type="EC" id="3.2.1.14" evidence="4"/>
<evidence type="ECO:0000256" key="8">
    <source>
        <dbReference type="ARBA" id="ARBA00023024"/>
    </source>
</evidence>
<evidence type="ECO:0000256" key="3">
    <source>
        <dbReference type="ARBA" id="ARBA00009121"/>
    </source>
</evidence>
<keyword evidence="6 14" id="KW-0732">Signal</keyword>
<evidence type="ECO:0000259" key="15">
    <source>
        <dbReference type="PROSITE" id="PS51910"/>
    </source>
</evidence>
<dbReference type="PANTHER" id="PTHR45708:SF22">
    <property type="entry name" value="ACIDIC ENDOCHITINASE"/>
    <property type="match status" value="1"/>
</dbReference>
<dbReference type="AlphaFoldDB" id="A0A833RF11"/>
<keyword evidence="7 13" id="KW-0378">Hydrolase</keyword>
<dbReference type="InterPro" id="IPR050542">
    <property type="entry name" value="Glycosyl_Hydrlase18_Chitinase"/>
</dbReference>
<keyword evidence="12" id="KW-0624">Polysaccharide degradation</keyword>
<evidence type="ECO:0000256" key="12">
    <source>
        <dbReference type="ARBA" id="ARBA00023326"/>
    </source>
</evidence>
<accession>A0A833RF11</accession>
<evidence type="ECO:0000256" key="7">
    <source>
        <dbReference type="ARBA" id="ARBA00022801"/>
    </source>
</evidence>
<comment type="similarity">
    <text evidence="3">Belongs to the glycosyl hydrolase 18 family. Chitinase class II subfamily.</text>
</comment>
<keyword evidence="11 13" id="KW-0326">Glycosidase</keyword>
<dbReference type="FunFam" id="3.20.20.80:FF:000015">
    <property type="entry name" value="Acidic endochitinase SE2"/>
    <property type="match status" value="1"/>
</dbReference>
<evidence type="ECO:0000256" key="1">
    <source>
        <dbReference type="ARBA" id="ARBA00000822"/>
    </source>
</evidence>
<dbReference type="InterPro" id="IPR045321">
    <property type="entry name" value="Cts1-like"/>
</dbReference>
<keyword evidence="9" id="KW-1015">Disulfide bond</keyword>
<evidence type="ECO:0000256" key="14">
    <source>
        <dbReference type="SAM" id="SignalP"/>
    </source>
</evidence>
<dbReference type="PROSITE" id="PS51910">
    <property type="entry name" value="GH18_2"/>
    <property type="match status" value="1"/>
</dbReference>
<evidence type="ECO:0000256" key="11">
    <source>
        <dbReference type="ARBA" id="ARBA00023295"/>
    </source>
</evidence>
<feature type="signal peptide" evidence="14">
    <location>
        <begin position="1"/>
        <end position="26"/>
    </location>
</feature>
<proteinExistence type="inferred from homology"/>
<dbReference type="GO" id="GO:0000272">
    <property type="term" value="P:polysaccharide catabolic process"/>
    <property type="evidence" value="ECO:0007669"/>
    <property type="project" value="UniProtKB-KW"/>
</dbReference>
<name>A0A833RF11_9POAL</name>
<keyword evidence="17" id="KW-1185">Reference proteome</keyword>
<dbReference type="Gene3D" id="3.20.20.80">
    <property type="entry name" value="Glycosidases"/>
    <property type="match status" value="1"/>
</dbReference>
<dbReference type="PANTHER" id="PTHR45708">
    <property type="entry name" value="ENDOCHITINASE"/>
    <property type="match status" value="1"/>
</dbReference>
<dbReference type="Pfam" id="PF00704">
    <property type="entry name" value="Glyco_hydro_18"/>
    <property type="match status" value="1"/>
</dbReference>
<comment type="subcellular location">
    <subcellularLocation>
        <location evidence="2">Secreted</location>
    </subcellularLocation>
</comment>
<evidence type="ECO:0000313" key="16">
    <source>
        <dbReference type="EMBL" id="KAF3340089.1"/>
    </source>
</evidence>